<gene>
    <name evidence="1" type="ORF">DB32_000536</name>
</gene>
<evidence type="ECO:0000313" key="1">
    <source>
        <dbReference type="EMBL" id="AKF03387.1"/>
    </source>
</evidence>
<organism evidence="1 2">
    <name type="scientific">Sandaracinus amylolyticus</name>
    <dbReference type="NCBI Taxonomy" id="927083"/>
    <lineage>
        <taxon>Bacteria</taxon>
        <taxon>Pseudomonadati</taxon>
        <taxon>Myxococcota</taxon>
        <taxon>Polyangia</taxon>
        <taxon>Polyangiales</taxon>
        <taxon>Sandaracinaceae</taxon>
        <taxon>Sandaracinus</taxon>
    </lineage>
</organism>
<protein>
    <submittedName>
        <fullName evidence="1">Uncharacterized protein</fullName>
    </submittedName>
</protein>
<reference evidence="1 2" key="1">
    <citation type="submission" date="2015-03" db="EMBL/GenBank/DDBJ databases">
        <title>Genome assembly of Sandaracinus amylolyticus DSM 53668.</title>
        <authorList>
            <person name="Sharma G."/>
            <person name="Subramanian S."/>
        </authorList>
    </citation>
    <scope>NUCLEOTIDE SEQUENCE [LARGE SCALE GENOMIC DNA]</scope>
    <source>
        <strain evidence="1 2">DSM 53668</strain>
    </source>
</reference>
<dbReference type="AlphaFoldDB" id="A0A0F6VZ73"/>
<accession>A0A0F6VZ73</accession>
<proteinExistence type="predicted"/>
<dbReference type="Proteomes" id="UP000034883">
    <property type="component" value="Chromosome"/>
</dbReference>
<dbReference type="EMBL" id="CP011125">
    <property type="protein sequence ID" value="AKF03387.1"/>
    <property type="molecule type" value="Genomic_DNA"/>
</dbReference>
<dbReference type="KEGG" id="samy:DB32_000536"/>
<evidence type="ECO:0000313" key="2">
    <source>
        <dbReference type="Proteomes" id="UP000034883"/>
    </source>
</evidence>
<sequence>MLFAGAPARGDARERVGEHIGHRYRAPLIARRIRRIDALLVAAGSDHGGSVS</sequence>
<keyword evidence="2" id="KW-1185">Reference proteome</keyword>
<name>A0A0F6VZ73_9BACT</name>